<keyword evidence="2" id="KW-1185">Reference proteome</keyword>
<evidence type="ECO:0000313" key="2">
    <source>
        <dbReference type="Proteomes" id="UP001348265"/>
    </source>
</evidence>
<reference evidence="1 2" key="1">
    <citation type="submission" date="2023-08" db="EMBL/GenBank/DDBJ databases">
        <authorList>
            <person name="Sharma P."/>
            <person name="Verma V."/>
            <person name="Mohan M.K."/>
            <person name="Dubey A.K."/>
        </authorList>
    </citation>
    <scope>NUCLEOTIDE SEQUENCE [LARGE SCALE GENOMIC DNA]</scope>
    <source>
        <strain evidence="1 2">ADP4</strain>
    </source>
</reference>
<accession>A0ABU7WQN3</accession>
<comment type="caution">
    <text evidence="1">The sequence shown here is derived from an EMBL/GenBank/DDBJ whole genome shotgun (WGS) entry which is preliminary data.</text>
</comment>
<dbReference type="Proteomes" id="UP001348265">
    <property type="component" value="Unassembled WGS sequence"/>
</dbReference>
<organism evidence="1 2">
    <name type="scientific">Streptomyces chrestomyceticus</name>
    <dbReference type="NCBI Taxonomy" id="68185"/>
    <lineage>
        <taxon>Bacteria</taxon>
        <taxon>Bacillati</taxon>
        <taxon>Actinomycetota</taxon>
        <taxon>Actinomycetes</taxon>
        <taxon>Kitasatosporales</taxon>
        <taxon>Streptomycetaceae</taxon>
        <taxon>Streptomyces</taxon>
    </lineage>
</organism>
<gene>
    <name evidence="1" type="ORF">RB636_11595</name>
</gene>
<protein>
    <submittedName>
        <fullName evidence="1">Uncharacterized protein</fullName>
    </submittedName>
</protein>
<evidence type="ECO:0000313" key="1">
    <source>
        <dbReference type="EMBL" id="MEF3113832.1"/>
    </source>
</evidence>
<proteinExistence type="predicted"/>
<dbReference type="EMBL" id="JAVFKM010000004">
    <property type="protein sequence ID" value="MEF3113832.1"/>
    <property type="molecule type" value="Genomic_DNA"/>
</dbReference>
<sequence>MRNGTSTASWGCRRGGGAAVVNRADTAPEPAFVLLRLAEDIIWPATAADREADACADLFVLDEVGGVPLSALRD</sequence>
<name>A0ABU7WQN3_9ACTN</name>
<dbReference type="RefSeq" id="WP_331786480.1">
    <property type="nucleotide sequence ID" value="NZ_JAVFKM010000004.1"/>
</dbReference>